<protein>
    <recommendedName>
        <fullName evidence="2">Berberine/berberine-like domain-containing protein</fullName>
    </recommendedName>
</protein>
<dbReference type="EMBL" id="CAADRP010001302">
    <property type="protein sequence ID" value="VFU37597.1"/>
    <property type="molecule type" value="Genomic_DNA"/>
</dbReference>
<dbReference type="Gene3D" id="3.30.465.10">
    <property type="match status" value="1"/>
</dbReference>
<evidence type="ECO:0000313" key="1">
    <source>
        <dbReference type="EMBL" id="VFU37597.1"/>
    </source>
</evidence>
<name>A0A6N2L993_SALVM</name>
<dbReference type="InterPro" id="IPR016169">
    <property type="entry name" value="FAD-bd_PCMH_sub2"/>
</dbReference>
<dbReference type="PANTHER" id="PTHR32448">
    <property type="entry name" value="OS08G0158400 PROTEIN"/>
    <property type="match status" value="1"/>
</dbReference>
<gene>
    <name evidence="1" type="ORF">SVIM_LOCUS199943</name>
</gene>
<evidence type="ECO:0008006" key="2">
    <source>
        <dbReference type="Google" id="ProtNLM"/>
    </source>
</evidence>
<dbReference type="AlphaFoldDB" id="A0A6N2L993"/>
<reference evidence="1" key="1">
    <citation type="submission" date="2019-03" db="EMBL/GenBank/DDBJ databases">
        <authorList>
            <person name="Mank J."/>
            <person name="Almeida P."/>
        </authorList>
    </citation>
    <scope>NUCLEOTIDE SEQUENCE</scope>
    <source>
        <strain evidence="1">78183</strain>
    </source>
</reference>
<proteinExistence type="predicted"/>
<organism evidence="1">
    <name type="scientific">Salix viminalis</name>
    <name type="common">Common osier</name>
    <name type="synonym">Basket willow</name>
    <dbReference type="NCBI Taxonomy" id="40686"/>
    <lineage>
        <taxon>Eukaryota</taxon>
        <taxon>Viridiplantae</taxon>
        <taxon>Streptophyta</taxon>
        <taxon>Embryophyta</taxon>
        <taxon>Tracheophyta</taxon>
        <taxon>Spermatophyta</taxon>
        <taxon>Magnoliopsida</taxon>
        <taxon>eudicotyledons</taxon>
        <taxon>Gunneridae</taxon>
        <taxon>Pentapetalae</taxon>
        <taxon>rosids</taxon>
        <taxon>fabids</taxon>
        <taxon>Malpighiales</taxon>
        <taxon>Salicaceae</taxon>
        <taxon>Saliceae</taxon>
        <taxon>Salix</taxon>
    </lineage>
</organism>
<dbReference type="Gene3D" id="3.40.462.20">
    <property type="match status" value="1"/>
</dbReference>
<accession>A0A6N2L993</accession>
<sequence>MEELGPVAKTRGNIYKIQYAVSWKEGVEGLDRNMDLIRQLYDYMTPFVSESSRCSYLNYRDIDLGINEIGKASYEQTSS</sequence>